<proteinExistence type="predicted"/>
<accession>A0ABD2CVL7</accession>
<keyword evidence="2" id="KW-1185">Reference proteome</keyword>
<evidence type="ECO:0000313" key="1">
    <source>
        <dbReference type="EMBL" id="KAL2749145.1"/>
    </source>
</evidence>
<evidence type="ECO:0000313" key="2">
    <source>
        <dbReference type="Proteomes" id="UP001607303"/>
    </source>
</evidence>
<sequence>MGRLHGALGSCIDICNLTVARSGHISLLSVAYWKKYYSYFCSLKESFCKEEEKVRISDILGRSRSTRNDSWYNSPTPSFLDPKPTLSVSARLVNCATRVRRLSILPFSLFLTPSFSPDPLLISDSRSNMDPPKDRIGFFSGVNITPALPASRLSHDLA</sequence>
<reference evidence="1 2" key="1">
    <citation type="journal article" date="2024" name="Ann. Entomol. Soc. Am.">
        <title>Genomic analyses of the southern and eastern yellowjacket wasps (Hymenoptera: Vespidae) reveal evolutionary signatures of social life.</title>
        <authorList>
            <person name="Catto M.A."/>
            <person name="Caine P.B."/>
            <person name="Orr S.E."/>
            <person name="Hunt B.G."/>
            <person name="Goodisman M.A.D."/>
        </authorList>
    </citation>
    <scope>NUCLEOTIDE SEQUENCE [LARGE SCALE GENOMIC DNA]</scope>
    <source>
        <strain evidence="1">232</strain>
        <tissue evidence="1">Head and thorax</tissue>
    </source>
</reference>
<organism evidence="1 2">
    <name type="scientific">Vespula maculifrons</name>
    <name type="common">Eastern yellow jacket</name>
    <name type="synonym">Wasp</name>
    <dbReference type="NCBI Taxonomy" id="7453"/>
    <lineage>
        <taxon>Eukaryota</taxon>
        <taxon>Metazoa</taxon>
        <taxon>Ecdysozoa</taxon>
        <taxon>Arthropoda</taxon>
        <taxon>Hexapoda</taxon>
        <taxon>Insecta</taxon>
        <taxon>Pterygota</taxon>
        <taxon>Neoptera</taxon>
        <taxon>Endopterygota</taxon>
        <taxon>Hymenoptera</taxon>
        <taxon>Apocrita</taxon>
        <taxon>Aculeata</taxon>
        <taxon>Vespoidea</taxon>
        <taxon>Vespidae</taxon>
        <taxon>Vespinae</taxon>
        <taxon>Vespula</taxon>
    </lineage>
</organism>
<gene>
    <name evidence="1" type="ORF">V1477_002755</name>
</gene>
<dbReference type="Proteomes" id="UP001607303">
    <property type="component" value="Unassembled WGS sequence"/>
</dbReference>
<dbReference type="EMBL" id="JAYRBN010000028">
    <property type="protein sequence ID" value="KAL2749145.1"/>
    <property type="molecule type" value="Genomic_DNA"/>
</dbReference>
<dbReference type="AlphaFoldDB" id="A0ABD2CVL7"/>
<name>A0ABD2CVL7_VESMC</name>
<comment type="caution">
    <text evidence="1">The sequence shown here is derived from an EMBL/GenBank/DDBJ whole genome shotgun (WGS) entry which is preliminary data.</text>
</comment>
<protein>
    <submittedName>
        <fullName evidence="1">Uncharacterized protein</fullName>
    </submittedName>
</protein>